<reference evidence="3" key="1">
    <citation type="submission" date="2015-05" db="UniProtKB">
        <authorList>
            <consortium name="EnsemblMetazoa"/>
        </authorList>
    </citation>
    <scope>IDENTIFICATION</scope>
</reference>
<dbReference type="Pfam" id="PF12796">
    <property type="entry name" value="Ank_2"/>
    <property type="match status" value="1"/>
</dbReference>
<dbReference type="InterPro" id="IPR002110">
    <property type="entry name" value="Ankyrin_rpt"/>
</dbReference>
<name>T1HM38_RHOPR</name>
<dbReference type="PANTHER" id="PTHR24161:SF85">
    <property type="entry name" value="PALMITOYLTRANSFERASE HIP14"/>
    <property type="match status" value="1"/>
</dbReference>
<keyword evidence="1" id="KW-0677">Repeat</keyword>
<dbReference type="PROSITE" id="PS50088">
    <property type="entry name" value="ANK_REPEAT"/>
    <property type="match status" value="1"/>
</dbReference>
<proteinExistence type="predicted"/>
<protein>
    <submittedName>
        <fullName evidence="3">Uncharacterized protein</fullName>
    </submittedName>
</protein>
<dbReference type="AlphaFoldDB" id="T1HM38"/>
<dbReference type="SUPFAM" id="SSF48403">
    <property type="entry name" value="Ankyrin repeat"/>
    <property type="match status" value="1"/>
</dbReference>
<dbReference type="VEuPathDB" id="VectorBase:RPRC005112"/>
<accession>T1HM38</accession>
<keyword evidence="4" id="KW-1185">Reference proteome</keyword>
<evidence type="ECO:0000313" key="4">
    <source>
        <dbReference type="Proteomes" id="UP000015103"/>
    </source>
</evidence>
<dbReference type="PROSITE" id="PS50297">
    <property type="entry name" value="ANK_REP_REGION"/>
    <property type="match status" value="1"/>
</dbReference>
<sequence>MFKLQEEESASIQPSMSVFHVQPASLSQGYETTLPHDHGADPNARDSIGNTPLHLAACTNHINVVLLLLKAANSIDHLGQSPLQLARSKLKILQRSKIPDAEIKAQVSQVIEMLLYFEKLGASKSIESVDTELLTRFQDQLKTVDSREQ</sequence>
<dbReference type="STRING" id="13249.T1HM38"/>
<dbReference type="PANTHER" id="PTHR24161">
    <property type="entry name" value="ANK_REP_REGION DOMAIN-CONTAINING PROTEIN-RELATED"/>
    <property type="match status" value="1"/>
</dbReference>
<dbReference type="SMART" id="SM00248">
    <property type="entry name" value="ANK"/>
    <property type="match status" value="1"/>
</dbReference>
<evidence type="ECO:0000256" key="2">
    <source>
        <dbReference type="ARBA" id="ARBA00023043"/>
    </source>
</evidence>
<dbReference type="EnsemblMetazoa" id="RPRC005112-RA">
    <property type="protein sequence ID" value="RPRC005112-PA"/>
    <property type="gene ID" value="RPRC005112"/>
</dbReference>
<dbReference type="eggNOG" id="KOG0504">
    <property type="taxonomic scope" value="Eukaryota"/>
</dbReference>
<dbReference type="InterPro" id="IPR036770">
    <property type="entry name" value="Ankyrin_rpt-contain_sf"/>
</dbReference>
<evidence type="ECO:0000256" key="1">
    <source>
        <dbReference type="ARBA" id="ARBA00022737"/>
    </source>
</evidence>
<dbReference type="Gene3D" id="1.25.40.20">
    <property type="entry name" value="Ankyrin repeat-containing domain"/>
    <property type="match status" value="1"/>
</dbReference>
<evidence type="ECO:0000313" key="3">
    <source>
        <dbReference type="EnsemblMetazoa" id="RPRC005112-PA"/>
    </source>
</evidence>
<dbReference type="InParanoid" id="T1HM38"/>
<organism evidence="3 4">
    <name type="scientific">Rhodnius prolixus</name>
    <name type="common">Triatomid bug</name>
    <dbReference type="NCBI Taxonomy" id="13249"/>
    <lineage>
        <taxon>Eukaryota</taxon>
        <taxon>Metazoa</taxon>
        <taxon>Ecdysozoa</taxon>
        <taxon>Arthropoda</taxon>
        <taxon>Hexapoda</taxon>
        <taxon>Insecta</taxon>
        <taxon>Pterygota</taxon>
        <taxon>Neoptera</taxon>
        <taxon>Paraneoptera</taxon>
        <taxon>Hemiptera</taxon>
        <taxon>Heteroptera</taxon>
        <taxon>Panheteroptera</taxon>
        <taxon>Cimicomorpha</taxon>
        <taxon>Reduviidae</taxon>
        <taxon>Triatominae</taxon>
        <taxon>Rhodnius</taxon>
    </lineage>
</organism>
<dbReference type="Proteomes" id="UP000015103">
    <property type="component" value="Unassembled WGS sequence"/>
</dbReference>
<dbReference type="EMBL" id="ACPB03012521">
    <property type="status" value="NOT_ANNOTATED_CDS"/>
    <property type="molecule type" value="Genomic_DNA"/>
</dbReference>
<dbReference type="HOGENOM" id="CLU_1754351_0_0_1"/>
<keyword evidence="2" id="KW-0040">ANK repeat</keyword>